<dbReference type="EMBL" id="JAWSTH010000009">
    <property type="protein sequence ID" value="MDW5593819.1"/>
    <property type="molecule type" value="Genomic_DNA"/>
</dbReference>
<organism evidence="1 2">
    <name type="scientific">Conexibacter stalactiti</name>
    <dbReference type="NCBI Taxonomy" id="1940611"/>
    <lineage>
        <taxon>Bacteria</taxon>
        <taxon>Bacillati</taxon>
        <taxon>Actinomycetota</taxon>
        <taxon>Thermoleophilia</taxon>
        <taxon>Solirubrobacterales</taxon>
        <taxon>Conexibacteraceae</taxon>
        <taxon>Conexibacter</taxon>
    </lineage>
</organism>
<reference evidence="2" key="1">
    <citation type="submission" date="2023-07" db="EMBL/GenBank/DDBJ databases">
        <title>Conexibacter stalactiti sp. nov., isolated from stalactites in a lava cave and emended description of the genus Conexibacter.</title>
        <authorList>
            <person name="Lee S.D."/>
        </authorList>
    </citation>
    <scope>NUCLEOTIDE SEQUENCE [LARGE SCALE GENOMIC DNA]</scope>
    <source>
        <strain evidence="2">KCTC 39840</strain>
    </source>
</reference>
<evidence type="ECO:0000313" key="1">
    <source>
        <dbReference type="EMBL" id="MDW5593819.1"/>
    </source>
</evidence>
<sequence>MHEQPLPPEATVAAARRRNLHRAFQARREALADTVTVAEAAKLLGSGTETIHDRARAQELLAVEDQGHHRMLARQFDSTGPNGTLSDLSEVLCELCRPPARGVGPRPVVHQPQAAATRPLACRSACRRRL</sequence>
<proteinExistence type="predicted"/>
<comment type="caution">
    <text evidence="1">The sequence shown here is derived from an EMBL/GenBank/DDBJ whole genome shotgun (WGS) entry which is preliminary data.</text>
</comment>
<dbReference type="RefSeq" id="WP_318596078.1">
    <property type="nucleotide sequence ID" value="NZ_JAWSTH010000009.1"/>
</dbReference>
<gene>
    <name evidence="1" type="ORF">R7226_05710</name>
</gene>
<accession>A0ABU4HM79</accession>
<protein>
    <submittedName>
        <fullName evidence="1">Uncharacterized protein</fullName>
    </submittedName>
</protein>
<dbReference type="Proteomes" id="UP001284601">
    <property type="component" value="Unassembled WGS sequence"/>
</dbReference>
<name>A0ABU4HM79_9ACTN</name>
<evidence type="ECO:0000313" key="2">
    <source>
        <dbReference type="Proteomes" id="UP001284601"/>
    </source>
</evidence>
<keyword evidence="2" id="KW-1185">Reference proteome</keyword>